<feature type="transmembrane region" description="Helical" evidence="1">
    <location>
        <begin position="12"/>
        <end position="33"/>
    </location>
</feature>
<keyword evidence="1" id="KW-0472">Membrane</keyword>
<dbReference type="EMBL" id="JAVRRA010025483">
    <property type="protein sequence ID" value="KAK5111854.1"/>
    <property type="molecule type" value="Genomic_DNA"/>
</dbReference>
<organism evidence="2 3">
    <name type="scientific">Cryomyces antarcticus</name>
    <dbReference type="NCBI Taxonomy" id="329879"/>
    <lineage>
        <taxon>Eukaryota</taxon>
        <taxon>Fungi</taxon>
        <taxon>Dikarya</taxon>
        <taxon>Ascomycota</taxon>
        <taxon>Pezizomycotina</taxon>
        <taxon>Dothideomycetes</taxon>
        <taxon>Dothideomycetes incertae sedis</taxon>
        <taxon>Cryomyces</taxon>
    </lineage>
</organism>
<protein>
    <submittedName>
        <fullName evidence="2">Uncharacterized protein</fullName>
    </submittedName>
</protein>
<gene>
    <name evidence="2" type="ORF">LTR16_005413</name>
</gene>
<evidence type="ECO:0000313" key="3">
    <source>
        <dbReference type="Proteomes" id="UP001357485"/>
    </source>
</evidence>
<dbReference type="Proteomes" id="UP001357485">
    <property type="component" value="Unassembled WGS sequence"/>
</dbReference>
<accession>A0ABR0KR48</accession>
<comment type="caution">
    <text evidence="2">The sequence shown here is derived from an EMBL/GenBank/DDBJ whole genome shotgun (WGS) entry which is preliminary data.</text>
</comment>
<keyword evidence="1" id="KW-1133">Transmembrane helix</keyword>
<name>A0ABR0KR48_9PEZI</name>
<reference evidence="2 3" key="1">
    <citation type="submission" date="2023-08" db="EMBL/GenBank/DDBJ databases">
        <title>Black Yeasts Isolated from many extreme environments.</title>
        <authorList>
            <person name="Coleine C."/>
            <person name="Stajich J.E."/>
            <person name="Selbmann L."/>
        </authorList>
    </citation>
    <scope>NUCLEOTIDE SEQUENCE [LARGE SCALE GENOMIC DNA]</scope>
    <source>
        <strain evidence="2 3">CCFEE 536</strain>
    </source>
</reference>
<proteinExistence type="predicted"/>
<evidence type="ECO:0000313" key="2">
    <source>
        <dbReference type="EMBL" id="KAK5111854.1"/>
    </source>
</evidence>
<feature type="non-terminal residue" evidence="2">
    <location>
        <position position="1"/>
    </location>
</feature>
<keyword evidence="1" id="KW-0812">Transmembrane</keyword>
<evidence type="ECO:0000256" key="1">
    <source>
        <dbReference type="SAM" id="Phobius"/>
    </source>
</evidence>
<keyword evidence="3" id="KW-1185">Reference proteome</keyword>
<sequence length="68" mass="7294">YPKSAAPQYVPGGSANAVICMGVGAMAIVLRFVHIRKNKKLAQADSMALSEEAENDPGRRATGFRYVI</sequence>